<dbReference type="AlphaFoldDB" id="A0A3S3Z0N5"/>
<dbReference type="Pfam" id="PF21597">
    <property type="entry name" value="TetR_C_43"/>
    <property type="match status" value="1"/>
</dbReference>
<dbReference type="PANTHER" id="PTHR30055:SF234">
    <property type="entry name" value="HTH-TYPE TRANSCRIPTIONAL REGULATOR BETI"/>
    <property type="match status" value="1"/>
</dbReference>
<dbReference type="InterPro" id="IPR036271">
    <property type="entry name" value="Tet_transcr_reg_TetR-rel_C_sf"/>
</dbReference>
<dbReference type="PANTHER" id="PTHR30055">
    <property type="entry name" value="HTH-TYPE TRANSCRIPTIONAL REGULATOR RUTR"/>
    <property type="match status" value="1"/>
</dbReference>
<dbReference type="InterPro" id="IPR050109">
    <property type="entry name" value="HTH-type_TetR-like_transc_reg"/>
</dbReference>
<dbReference type="EMBL" id="RZNB01000010">
    <property type="protein sequence ID" value="RWZ46043.1"/>
    <property type="molecule type" value="Genomic_DNA"/>
</dbReference>
<evidence type="ECO:0000256" key="4">
    <source>
        <dbReference type="PROSITE-ProRule" id="PRU00335"/>
    </source>
</evidence>
<keyword evidence="2 4" id="KW-0238">DNA-binding</keyword>
<dbReference type="RefSeq" id="WP_128496359.1">
    <property type="nucleotide sequence ID" value="NZ_RZNB01000010.1"/>
</dbReference>
<keyword evidence="1" id="KW-0805">Transcription regulation</keyword>
<keyword evidence="7" id="KW-1185">Reference proteome</keyword>
<sequence>MRSDARANKDKIVAAARQVLEAGDASGMAAIAREAGVGQGTIYRHFPTWEDLVIEVHRADMDELSSAAPDLLRQHPPMEALRRWLVMLADYGRLKNALGDAMATALHNALGRTVQTPDLSALRTLLEAAQSEGSVRQDVTAEDVFLLVGFLWRIEPAPDRSARTGRLLDAVLRGLQPGPSMPRRDRPH</sequence>
<reference evidence="6 7" key="1">
    <citation type="submission" date="2018-12" db="EMBL/GenBank/DDBJ databases">
        <authorList>
            <person name="Li F."/>
        </authorList>
    </citation>
    <scope>NUCLEOTIDE SEQUENCE [LARGE SCALE GENOMIC DNA]</scope>
    <source>
        <strain evidence="6 7">11W25H-1</strain>
    </source>
</reference>
<evidence type="ECO:0000313" key="7">
    <source>
        <dbReference type="Proteomes" id="UP000288547"/>
    </source>
</evidence>
<dbReference type="InterPro" id="IPR001647">
    <property type="entry name" value="HTH_TetR"/>
</dbReference>
<gene>
    <name evidence="6" type="ORF">ELQ90_16280</name>
</gene>
<evidence type="ECO:0000256" key="1">
    <source>
        <dbReference type="ARBA" id="ARBA00023015"/>
    </source>
</evidence>
<dbReference type="InterPro" id="IPR009057">
    <property type="entry name" value="Homeodomain-like_sf"/>
</dbReference>
<organism evidence="6 7">
    <name type="scientific">Labedella phragmitis</name>
    <dbReference type="NCBI Taxonomy" id="2498849"/>
    <lineage>
        <taxon>Bacteria</taxon>
        <taxon>Bacillati</taxon>
        <taxon>Actinomycetota</taxon>
        <taxon>Actinomycetes</taxon>
        <taxon>Micrococcales</taxon>
        <taxon>Microbacteriaceae</taxon>
        <taxon>Labedella</taxon>
    </lineage>
</organism>
<proteinExistence type="predicted"/>
<dbReference type="Proteomes" id="UP000288547">
    <property type="component" value="Unassembled WGS sequence"/>
</dbReference>
<feature type="domain" description="HTH tetR-type" evidence="5">
    <location>
        <begin position="6"/>
        <end position="64"/>
    </location>
</feature>
<evidence type="ECO:0000259" key="5">
    <source>
        <dbReference type="PROSITE" id="PS50977"/>
    </source>
</evidence>
<accession>A0A3S3Z0N5</accession>
<dbReference type="Gene3D" id="1.10.357.10">
    <property type="entry name" value="Tetracycline Repressor, domain 2"/>
    <property type="match status" value="1"/>
</dbReference>
<dbReference type="GO" id="GO:0003700">
    <property type="term" value="F:DNA-binding transcription factor activity"/>
    <property type="evidence" value="ECO:0007669"/>
    <property type="project" value="TreeGrafter"/>
</dbReference>
<protein>
    <submittedName>
        <fullName evidence="6">TetR/AcrR family transcriptional regulator</fullName>
    </submittedName>
</protein>
<evidence type="ECO:0000256" key="3">
    <source>
        <dbReference type="ARBA" id="ARBA00023163"/>
    </source>
</evidence>
<dbReference type="OrthoDB" id="3192968at2"/>
<dbReference type="InterPro" id="IPR049445">
    <property type="entry name" value="TetR_SbtR-like_C"/>
</dbReference>
<evidence type="ECO:0000256" key="2">
    <source>
        <dbReference type="ARBA" id="ARBA00023125"/>
    </source>
</evidence>
<dbReference type="SUPFAM" id="SSF46689">
    <property type="entry name" value="Homeodomain-like"/>
    <property type="match status" value="1"/>
</dbReference>
<dbReference type="GO" id="GO:0000976">
    <property type="term" value="F:transcription cis-regulatory region binding"/>
    <property type="evidence" value="ECO:0007669"/>
    <property type="project" value="TreeGrafter"/>
</dbReference>
<comment type="caution">
    <text evidence="6">The sequence shown here is derived from an EMBL/GenBank/DDBJ whole genome shotgun (WGS) entry which is preliminary data.</text>
</comment>
<dbReference type="PROSITE" id="PS50977">
    <property type="entry name" value="HTH_TETR_2"/>
    <property type="match status" value="1"/>
</dbReference>
<feature type="DNA-binding region" description="H-T-H motif" evidence="4">
    <location>
        <begin position="27"/>
        <end position="46"/>
    </location>
</feature>
<evidence type="ECO:0000313" key="6">
    <source>
        <dbReference type="EMBL" id="RWZ46043.1"/>
    </source>
</evidence>
<dbReference type="Pfam" id="PF00440">
    <property type="entry name" value="TetR_N"/>
    <property type="match status" value="1"/>
</dbReference>
<keyword evidence="3" id="KW-0804">Transcription</keyword>
<dbReference type="SUPFAM" id="SSF48498">
    <property type="entry name" value="Tetracyclin repressor-like, C-terminal domain"/>
    <property type="match status" value="1"/>
</dbReference>
<name>A0A3S3Z0N5_9MICO</name>